<evidence type="ECO:0000313" key="2">
    <source>
        <dbReference type="Proteomes" id="UP001148018"/>
    </source>
</evidence>
<proteinExistence type="predicted"/>
<name>A0A9Q0DK81_9TELE</name>
<dbReference type="EMBL" id="JANIIK010000114">
    <property type="protein sequence ID" value="KAJ3590205.1"/>
    <property type="molecule type" value="Genomic_DNA"/>
</dbReference>
<reference evidence="1" key="1">
    <citation type="submission" date="2022-07" db="EMBL/GenBank/DDBJ databases">
        <title>Chromosome-level genome of Muraenolepis orangiensis.</title>
        <authorList>
            <person name="Kim J."/>
        </authorList>
    </citation>
    <scope>NUCLEOTIDE SEQUENCE</scope>
    <source>
        <strain evidence="1">KU_S4_2022</strain>
        <tissue evidence="1">Muscle</tissue>
    </source>
</reference>
<dbReference type="Proteomes" id="UP001148018">
    <property type="component" value="Unassembled WGS sequence"/>
</dbReference>
<gene>
    <name evidence="1" type="ORF">NHX12_008159</name>
</gene>
<feature type="non-terminal residue" evidence="1">
    <location>
        <position position="1"/>
    </location>
</feature>
<protein>
    <submittedName>
        <fullName evidence="1">Uncharacterized protein</fullName>
    </submittedName>
</protein>
<evidence type="ECO:0000313" key="1">
    <source>
        <dbReference type="EMBL" id="KAJ3590205.1"/>
    </source>
</evidence>
<organism evidence="1 2">
    <name type="scientific">Muraenolepis orangiensis</name>
    <name type="common">Patagonian moray cod</name>
    <dbReference type="NCBI Taxonomy" id="630683"/>
    <lineage>
        <taxon>Eukaryota</taxon>
        <taxon>Metazoa</taxon>
        <taxon>Chordata</taxon>
        <taxon>Craniata</taxon>
        <taxon>Vertebrata</taxon>
        <taxon>Euteleostomi</taxon>
        <taxon>Actinopterygii</taxon>
        <taxon>Neopterygii</taxon>
        <taxon>Teleostei</taxon>
        <taxon>Neoteleostei</taxon>
        <taxon>Acanthomorphata</taxon>
        <taxon>Zeiogadaria</taxon>
        <taxon>Gadariae</taxon>
        <taxon>Gadiformes</taxon>
        <taxon>Muraenolepidoidei</taxon>
        <taxon>Muraenolepididae</taxon>
        <taxon>Muraenolepis</taxon>
    </lineage>
</organism>
<sequence length="94" mass="10324">MGQNGVNVGCLGGGGWEGGEREFKQPRWSVWDPQTGQQTPWTCHLSVWPSARQASSDRCIRKRHHTGQLSLENRRTLESISGPCEAGMCSLEAG</sequence>
<comment type="caution">
    <text evidence="1">The sequence shown here is derived from an EMBL/GenBank/DDBJ whole genome shotgun (WGS) entry which is preliminary data.</text>
</comment>
<accession>A0A9Q0DK81</accession>
<dbReference type="AlphaFoldDB" id="A0A9Q0DK81"/>
<keyword evidence="2" id="KW-1185">Reference proteome</keyword>